<gene>
    <name evidence="1" type="ORF">GGI18_003052</name>
</gene>
<evidence type="ECO:0000313" key="2">
    <source>
        <dbReference type="Proteomes" id="UP001140066"/>
    </source>
</evidence>
<comment type="caution">
    <text evidence="1">The sequence shown here is derived from an EMBL/GenBank/DDBJ whole genome shotgun (WGS) entry which is preliminary data.</text>
</comment>
<accession>A0ACC1KDK7</accession>
<proteinExistence type="predicted"/>
<name>A0ACC1KDK7_9FUNG</name>
<dbReference type="EMBL" id="JANBUK010000914">
    <property type="protein sequence ID" value="KAJ2788179.1"/>
    <property type="molecule type" value="Genomic_DNA"/>
</dbReference>
<reference evidence="1" key="1">
    <citation type="submission" date="2022-07" db="EMBL/GenBank/DDBJ databases">
        <title>Phylogenomic reconstructions and comparative analyses of Kickxellomycotina fungi.</title>
        <authorList>
            <person name="Reynolds N.K."/>
            <person name="Stajich J.E."/>
            <person name="Barry K."/>
            <person name="Grigoriev I.V."/>
            <person name="Crous P."/>
            <person name="Smith M.E."/>
        </authorList>
    </citation>
    <scope>NUCLEOTIDE SEQUENCE</scope>
    <source>
        <strain evidence="1">BCRC 34191</strain>
    </source>
</reference>
<feature type="non-terminal residue" evidence="1">
    <location>
        <position position="85"/>
    </location>
</feature>
<evidence type="ECO:0000313" key="1">
    <source>
        <dbReference type="EMBL" id="KAJ2788179.1"/>
    </source>
</evidence>
<keyword evidence="2" id="KW-1185">Reference proteome</keyword>
<protein>
    <submittedName>
        <fullName evidence="1">Uncharacterized protein</fullName>
    </submittedName>
</protein>
<sequence length="85" mass="9425">MGDNSDQVIIKLRDAFGLRKQLDVSKAKAINLTMSSTVEDVKNNIAPYFSTSNIENVHLWFHIGDDNVFAESNDAELSSFSFEAG</sequence>
<organism evidence="1 2">
    <name type="scientific">Coemansia linderi</name>
    <dbReference type="NCBI Taxonomy" id="2663919"/>
    <lineage>
        <taxon>Eukaryota</taxon>
        <taxon>Fungi</taxon>
        <taxon>Fungi incertae sedis</taxon>
        <taxon>Zoopagomycota</taxon>
        <taxon>Kickxellomycotina</taxon>
        <taxon>Kickxellomycetes</taxon>
        <taxon>Kickxellales</taxon>
        <taxon>Kickxellaceae</taxon>
        <taxon>Coemansia</taxon>
    </lineage>
</organism>
<dbReference type="Proteomes" id="UP001140066">
    <property type="component" value="Unassembled WGS sequence"/>
</dbReference>